<dbReference type="SUPFAM" id="SSF47807">
    <property type="entry name" value="5' to 3' exonuclease, C-terminal subdomain"/>
    <property type="match status" value="1"/>
</dbReference>
<dbReference type="Gene3D" id="3.50.50.60">
    <property type="entry name" value="FAD/NAD(P)-binding domain"/>
    <property type="match status" value="1"/>
</dbReference>
<proteinExistence type="predicted"/>
<dbReference type="EMBL" id="JAYMYQ010000003">
    <property type="protein sequence ID" value="KAK7344523.1"/>
    <property type="molecule type" value="Genomic_DNA"/>
</dbReference>
<comment type="caution">
    <text evidence="2">The sequence shown here is derived from an EMBL/GenBank/DDBJ whole genome shotgun (WGS) entry which is preliminary data.</text>
</comment>
<dbReference type="SUPFAM" id="SSF51905">
    <property type="entry name" value="FAD/NAD(P)-binding domain"/>
    <property type="match status" value="1"/>
</dbReference>
<reference evidence="2 3" key="1">
    <citation type="submission" date="2024-01" db="EMBL/GenBank/DDBJ databases">
        <title>The genomes of 5 underutilized Papilionoideae crops provide insights into root nodulation and disease resistanc.</title>
        <authorList>
            <person name="Jiang F."/>
        </authorList>
    </citation>
    <scope>NUCLEOTIDE SEQUENCE [LARGE SCALE GENOMIC DNA]</scope>
    <source>
        <strain evidence="2">LVBAO_FW01</strain>
        <tissue evidence="2">Leaves</tissue>
    </source>
</reference>
<evidence type="ECO:0000259" key="1">
    <source>
        <dbReference type="Pfam" id="PF07992"/>
    </source>
</evidence>
<dbReference type="GO" id="GO:0050660">
    <property type="term" value="F:flavin adenine dinucleotide binding"/>
    <property type="evidence" value="ECO:0007669"/>
    <property type="project" value="TreeGrafter"/>
</dbReference>
<organism evidence="2 3">
    <name type="scientific">Canavalia gladiata</name>
    <name type="common">Sword bean</name>
    <name type="synonym">Dolichos gladiatus</name>
    <dbReference type="NCBI Taxonomy" id="3824"/>
    <lineage>
        <taxon>Eukaryota</taxon>
        <taxon>Viridiplantae</taxon>
        <taxon>Streptophyta</taxon>
        <taxon>Embryophyta</taxon>
        <taxon>Tracheophyta</taxon>
        <taxon>Spermatophyta</taxon>
        <taxon>Magnoliopsida</taxon>
        <taxon>eudicotyledons</taxon>
        <taxon>Gunneridae</taxon>
        <taxon>Pentapetalae</taxon>
        <taxon>rosids</taxon>
        <taxon>fabids</taxon>
        <taxon>Fabales</taxon>
        <taxon>Fabaceae</taxon>
        <taxon>Papilionoideae</taxon>
        <taxon>50 kb inversion clade</taxon>
        <taxon>NPAAA clade</taxon>
        <taxon>indigoferoid/millettioid clade</taxon>
        <taxon>Phaseoleae</taxon>
        <taxon>Canavalia</taxon>
    </lineage>
</organism>
<evidence type="ECO:0000313" key="2">
    <source>
        <dbReference type="EMBL" id="KAK7344523.1"/>
    </source>
</evidence>
<dbReference type="InterPro" id="IPR036188">
    <property type="entry name" value="FAD/NAD-bd_sf"/>
</dbReference>
<feature type="domain" description="FAD/NAD(P)-binding" evidence="1">
    <location>
        <begin position="77"/>
        <end position="147"/>
    </location>
</feature>
<dbReference type="PANTHER" id="PTHR43014">
    <property type="entry name" value="MERCURIC REDUCTASE"/>
    <property type="match status" value="1"/>
</dbReference>
<dbReference type="Pfam" id="PF07992">
    <property type="entry name" value="Pyr_redox_2"/>
    <property type="match status" value="1"/>
</dbReference>
<dbReference type="AlphaFoldDB" id="A0AAN9QVC2"/>
<dbReference type="PRINTS" id="PR00368">
    <property type="entry name" value="FADPNR"/>
</dbReference>
<dbReference type="GO" id="GO:0003955">
    <property type="term" value="F:NAD(P)H dehydrogenase (quinone) activity"/>
    <property type="evidence" value="ECO:0007669"/>
    <property type="project" value="TreeGrafter"/>
</dbReference>
<evidence type="ECO:0000313" key="3">
    <source>
        <dbReference type="Proteomes" id="UP001367508"/>
    </source>
</evidence>
<dbReference type="InterPro" id="IPR023753">
    <property type="entry name" value="FAD/NAD-binding_dom"/>
</dbReference>
<sequence>MIVVTIQSTYHVKATFVFTSDTKMDLVSMVTHSTTFLKFANMIALSIDRSNNIPRVNGIGDIHDAQLISKFGSLEKLIKTKDGNKVVTDHGKDLIVDVVLFAIGRALNSKRLNLEVVDVKLDSIRAIKVDEYSSTNKPSIWVMGDVKKY</sequence>
<accession>A0AAN9QVC2</accession>
<name>A0AAN9QVC2_CANGL</name>
<dbReference type="Proteomes" id="UP001367508">
    <property type="component" value="Unassembled WGS sequence"/>
</dbReference>
<dbReference type="InterPro" id="IPR036279">
    <property type="entry name" value="5-3_exonuclease_C_sf"/>
</dbReference>
<protein>
    <recommendedName>
        <fullName evidence="1">FAD/NAD(P)-binding domain-containing protein</fullName>
    </recommendedName>
</protein>
<dbReference type="PANTHER" id="PTHR43014:SF4">
    <property type="entry name" value="PYRIDINE NUCLEOTIDE-DISULFIDE OXIDOREDUCTASE RCLA-RELATED"/>
    <property type="match status" value="1"/>
</dbReference>
<gene>
    <name evidence="2" type="ORF">VNO77_14213</name>
</gene>
<keyword evidence="3" id="KW-1185">Reference proteome</keyword>